<comment type="caution">
    <text evidence="1">The sequence shown here is derived from an EMBL/GenBank/DDBJ whole genome shotgun (WGS) entry which is preliminary data.</text>
</comment>
<dbReference type="Proteomes" id="UP001246858">
    <property type="component" value="Unassembled WGS sequence"/>
</dbReference>
<evidence type="ECO:0000313" key="2">
    <source>
        <dbReference type="Proteomes" id="UP001246858"/>
    </source>
</evidence>
<name>A0ACC6KUE4_9SPHI</name>
<organism evidence="1 2">
    <name type="scientific">Pedobacter africanus</name>
    <dbReference type="NCBI Taxonomy" id="151894"/>
    <lineage>
        <taxon>Bacteria</taxon>
        <taxon>Pseudomonadati</taxon>
        <taxon>Bacteroidota</taxon>
        <taxon>Sphingobacteriia</taxon>
        <taxon>Sphingobacteriales</taxon>
        <taxon>Sphingobacteriaceae</taxon>
        <taxon>Pedobacter</taxon>
    </lineage>
</organism>
<reference evidence="1" key="1">
    <citation type="submission" date="2023-07" db="EMBL/GenBank/DDBJ databases">
        <title>Sorghum-associated microbial communities from plants grown in Nebraska, USA.</title>
        <authorList>
            <person name="Schachtman D."/>
        </authorList>
    </citation>
    <scope>NUCLEOTIDE SEQUENCE</scope>
    <source>
        <strain evidence="1">2697</strain>
    </source>
</reference>
<gene>
    <name evidence="1" type="ORF">J2X78_001408</name>
</gene>
<keyword evidence="2" id="KW-1185">Reference proteome</keyword>
<protein>
    <submittedName>
        <fullName evidence="1">Uncharacterized protein</fullName>
    </submittedName>
</protein>
<accession>A0ACC6KUE4</accession>
<proteinExistence type="predicted"/>
<dbReference type="EMBL" id="JAVDTF010000001">
    <property type="protein sequence ID" value="MDR6782856.1"/>
    <property type="molecule type" value="Genomic_DNA"/>
</dbReference>
<evidence type="ECO:0000313" key="1">
    <source>
        <dbReference type="EMBL" id="MDR6782856.1"/>
    </source>
</evidence>
<sequence>MLSLNLKIITKYWLLLLVLMVMVGGVNEVKGQRIYATTVTKIGTTTGVTITNETKAAASSPGTSPPSSTPPLANISATGTGGLTGSAVTGWIGLGFSSIPSNTIVYIKVSNITYLNTGGSITAQAYNNTTLATGSSFSVITAADGSIYYAVSATSTFNTVRLNVTGNGGLIPGAGTASTDVVYAFYNTTNTADCGLVLGTNGVNVSTPERAIDGSRTTFSTLTPGALLSSANQNFYFSSPSNTTDEVKMTISAPAAVLSVGLLNNVTVSAYNGSSTTAVWTAGLGNLLSADLLGLLSNATPITFSVAPGIAFDRVTINFGSVLNLFSNLYVHEIERTPQKPLFTPATLQNVTACPDVSTILAPDVPAAGNTFKWYDAATDGTLLSTGNSYTVNPIVNTTYYVATAKSGCSNESTRVPVTVTVNTINGGVIAANQTICSNSIPAAFTSTTAATVNAGGSAATYQWQKSTDNIAFTNINLATNETFTETVALTQTTYYRRVASSALNSINCSANSNVITIMLKPLPDLTSILTPSVCSGTNFSYAATSSLGSTSFSWTRALTSGISNPAGSGSSNQINEILVNTTQLPINVTYVFTLTSDGCPKSTNVIVKVNPKPQAPHIVSQ</sequence>